<name>A0A6M2D0T6_RHIMP</name>
<keyword evidence="1" id="KW-0732">Signal</keyword>
<accession>A0A6M2D0T6</accession>
<feature type="signal peptide" evidence="1">
    <location>
        <begin position="1"/>
        <end position="23"/>
    </location>
</feature>
<evidence type="ECO:0000256" key="1">
    <source>
        <dbReference type="SAM" id="SignalP"/>
    </source>
</evidence>
<feature type="chain" id="PRO_5026728998" evidence="1">
    <location>
        <begin position="24"/>
        <end position="229"/>
    </location>
</feature>
<organism evidence="2">
    <name type="scientific">Rhipicephalus microplus</name>
    <name type="common">Cattle tick</name>
    <name type="synonym">Boophilus microplus</name>
    <dbReference type="NCBI Taxonomy" id="6941"/>
    <lineage>
        <taxon>Eukaryota</taxon>
        <taxon>Metazoa</taxon>
        <taxon>Ecdysozoa</taxon>
        <taxon>Arthropoda</taxon>
        <taxon>Chelicerata</taxon>
        <taxon>Arachnida</taxon>
        <taxon>Acari</taxon>
        <taxon>Parasitiformes</taxon>
        <taxon>Ixodida</taxon>
        <taxon>Ixodoidea</taxon>
        <taxon>Ixodidae</taxon>
        <taxon>Rhipicephalinae</taxon>
        <taxon>Rhipicephalus</taxon>
        <taxon>Boophilus</taxon>
    </lineage>
</organism>
<dbReference type="AlphaFoldDB" id="A0A6M2D0T6"/>
<protein>
    <submittedName>
        <fullName evidence="2">Putative lipocalin-3 1</fullName>
    </submittedName>
</protein>
<proteinExistence type="predicted"/>
<sequence>MHRFIPSAISLLVLCNVLQWSNCVLDLKKFLSTNSTVWTYYSTQNRQLLCLNDAMVNIMEKSVVLNRSYYEGPERRYTTVEWVFLETERTKNTGFYACMLHNELDHLHFIVQCIRYHNESSQCAVMEYQVRSLKGDMPQSSLLYPSSTAAKKDGNMAVFSWHELQTKKPVEPMTSENDCLRAFSNLSRVALTWQDYFTACQMRLHLPRRKTYNFIAGSHLHATSIKKGR</sequence>
<reference evidence="2" key="1">
    <citation type="submission" date="2019-09" db="EMBL/GenBank/DDBJ databases">
        <title>Organ-specific transcriptomic study of the physiology of the cattle tick, Rhipicephalus microplus.</title>
        <authorList>
            <person name="Tirloni L."/>
            <person name="Braz G."/>
            <person name="Gandara A.C.P."/>
            <person name="Sabadin G.A."/>
            <person name="da Silva R.M."/>
            <person name="Guizzo M.G."/>
            <person name="Machado J.A."/>
            <person name="Costa E.P."/>
            <person name="Gomes H.F."/>
            <person name="Moraes J."/>
            <person name="Mota M.B.S."/>
            <person name="Mesquita R.D."/>
            <person name="Alvarenga P.H."/>
            <person name="Alves F."/>
            <person name="Seixas A."/>
            <person name="da Fonseca R.N."/>
            <person name="Fogaca A."/>
            <person name="Logullo C."/>
            <person name="Tanaka A."/>
            <person name="Daffre S."/>
            <person name="Termignoni C."/>
            <person name="Vaz I.S.Jr."/>
            <person name="Oliveira P.L."/>
            <person name="Ribeiro J.M."/>
        </authorList>
    </citation>
    <scope>NUCLEOTIDE SEQUENCE</scope>
    <source>
        <strain evidence="2">Porto Alegre</strain>
    </source>
</reference>
<dbReference type="EMBL" id="GHWJ01006553">
    <property type="protein sequence ID" value="NOV39290.1"/>
    <property type="molecule type" value="Transcribed_RNA"/>
</dbReference>
<evidence type="ECO:0000313" key="2">
    <source>
        <dbReference type="EMBL" id="NOV39290.1"/>
    </source>
</evidence>